<evidence type="ECO:0000313" key="2">
    <source>
        <dbReference type="EMBL" id="EFH86518.1"/>
    </source>
</evidence>
<dbReference type="InParanoid" id="D6TL68"/>
<keyword evidence="3" id="KW-1185">Reference proteome</keyword>
<proteinExistence type="predicted"/>
<dbReference type="AlphaFoldDB" id="D6TL68"/>
<feature type="transmembrane region" description="Helical" evidence="1">
    <location>
        <begin position="12"/>
        <end position="35"/>
    </location>
</feature>
<keyword evidence="1" id="KW-0812">Transmembrane</keyword>
<organism evidence="2 3">
    <name type="scientific">Ktedonobacter racemifer DSM 44963</name>
    <dbReference type="NCBI Taxonomy" id="485913"/>
    <lineage>
        <taxon>Bacteria</taxon>
        <taxon>Bacillati</taxon>
        <taxon>Chloroflexota</taxon>
        <taxon>Ktedonobacteria</taxon>
        <taxon>Ktedonobacterales</taxon>
        <taxon>Ktedonobacteraceae</taxon>
        <taxon>Ktedonobacter</taxon>
    </lineage>
</organism>
<evidence type="ECO:0000313" key="3">
    <source>
        <dbReference type="Proteomes" id="UP000004508"/>
    </source>
</evidence>
<keyword evidence="1" id="KW-1133">Transmembrane helix</keyword>
<name>D6TL68_KTERA</name>
<reference evidence="2 3" key="1">
    <citation type="journal article" date="2011" name="Stand. Genomic Sci.">
        <title>Non-contiguous finished genome sequence and contextual data of the filamentous soil bacterium Ktedonobacter racemifer type strain (SOSP1-21).</title>
        <authorList>
            <person name="Chang Y.J."/>
            <person name="Land M."/>
            <person name="Hauser L."/>
            <person name="Chertkov O."/>
            <person name="Del Rio T.G."/>
            <person name="Nolan M."/>
            <person name="Copeland A."/>
            <person name="Tice H."/>
            <person name="Cheng J.F."/>
            <person name="Lucas S."/>
            <person name="Han C."/>
            <person name="Goodwin L."/>
            <person name="Pitluck S."/>
            <person name="Ivanova N."/>
            <person name="Ovchinikova G."/>
            <person name="Pati A."/>
            <person name="Chen A."/>
            <person name="Palaniappan K."/>
            <person name="Mavromatis K."/>
            <person name="Liolios K."/>
            <person name="Brettin T."/>
            <person name="Fiebig A."/>
            <person name="Rohde M."/>
            <person name="Abt B."/>
            <person name="Goker M."/>
            <person name="Detter J.C."/>
            <person name="Woyke T."/>
            <person name="Bristow J."/>
            <person name="Eisen J.A."/>
            <person name="Markowitz V."/>
            <person name="Hugenholtz P."/>
            <person name="Kyrpides N.C."/>
            <person name="Klenk H.P."/>
            <person name="Lapidus A."/>
        </authorList>
    </citation>
    <scope>NUCLEOTIDE SEQUENCE [LARGE SCALE GENOMIC DNA]</scope>
    <source>
        <strain evidence="3">DSM 44963</strain>
    </source>
</reference>
<dbReference type="PROSITE" id="PS51257">
    <property type="entry name" value="PROKAR_LIPOPROTEIN"/>
    <property type="match status" value="1"/>
</dbReference>
<dbReference type="Proteomes" id="UP000004508">
    <property type="component" value="Unassembled WGS sequence"/>
</dbReference>
<keyword evidence="1" id="KW-0472">Membrane</keyword>
<sequence>MVRGEGVKGVKHVALLFFLGVLAGCVVMVFTFMLIGMSAKHLPGGSGCAGACLGLVFPRAYGMARWCLVLVGVCAGCTGWLLATHLV</sequence>
<protein>
    <submittedName>
        <fullName evidence="2">Uncharacterized protein</fullName>
    </submittedName>
</protein>
<dbReference type="EMBL" id="ADVG01000002">
    <property type="protein sequence ID" value="EFH86518.1"/>
    <property type="molecule type" value="Genomic_DNA"/>
</dbReference>
<gene>
    <name evidence="2" type="ORF">Krac_7818</name>
</gene>
<evidence type="ECO:0000256" key="1">
    <source>
        <dbReference type="SAM" id="Phobius"/>
    </source>
</evidence>
<feature type="transmembrane region" description="Helical" evidence="1">
    <location>
        <begin position="63"/>
        <end position="83"/>
    </location>
</feature>
<accession>D6TL68</accession>
<comment type="caution">
    <text evidence="2">The sequence shown here is derived from an EMBL/GenBank/DDBJ whole genome shotgun (WGS) entry which is preliminary data.</text>
</comment>